<dbReference type="EMBL" id="BK015536">
    <property type="protein sequence ID" value="DAE11767.1"/>
    <property type="molecule type" value="Genomic_DNA"/>
</dbReference>
<protein>
    <submittedName>
        <fullName evidence="1">Uncharacterized protein</fullName>
    </submittedName>
</protein>
<name>A0A8S5PXL9_9CAUD</name>
<evidence type="ECO:0000313" key="1">
    <source>
        <dbReference type="EMBL" id="DAE11767.1"/>
    </source>
</evidence>
<organism evidence="1">
    <name type="scientific">Podoviridae sp. ctIlO27</name>
    <dbReference type="NCBI Taxonomy" id="2825238"/>
    <lineage>
        <taxon>Viruses</taxon>
        <taxon>Duplodnaviria</taxon>
        <taxon>Heunggongvirae</taxon>
        <taxon>Uroviricota</taxon>
        <taxon>Caudoviricetes</taxon>
    </lineage>
</organism>
<accession>A0A8S5PXL9</accession>
<proteinExistence type="predicted"/>
<sequence>MISVYIDNFSHVLESIEPLYEKGDKFSIGFSKTSETSFEVYSHLNQHGEKLVRYIVDITQYEQGKIHSLYFIPNYKTTIPNDRVLDNVQMHLSEITAMKAEYFMKMKGGNYNTVAFYIIPGTNDCVVYTRMSTLFEGIEPIITQESDIHAIIGGVYPAYVDKRPENTLRLSTILALDPNDSLAYVEAQLDFNSAVLATLVEASPELKLRVLERFPQYANFMEAAERNAVFTVKDTGKCLEEIRENKSRARELQREYYTRRAALRENVNG</sequence>
<reference evidence="1" key="1">
    <citation type="journal article" date="2021" name="Proc. Natl. Acad. Sci. U.S.A.">
        <title>A Catalog of Tens of Thousands of Viruses from Human Metagenomes Reveals Hidden Associations with Chronic Diseases.</title>
        <authorList>
            <person name="Tisza M.J."/>
            <person name="Buck C.B."/>
        </authorList>
    </citation>
    <scope>NUCLEOTIDE SEQUENCE</scope>
    <source>
        <strain evidence="1">CtIlO27</strain>
    </source>
</reference>